<keyword evidence="4" id="KW-1185">Reference proteome</keyword>
<dbReference type="SMART" id="SM00331">
    <property type="entry name" value="PP2C_SIG"/>
    <property type="match status" value="1"/>
</dbReference>
<dbReference type="PANTHER" id="PTHR43156:SF2">
    <property type="entry name" value="STAGE II SPORULATION PROTEIN E"/>
    <property type="match status" value="1"/>
</dbReference>
<dbReference type="PANTHER" id="PTHR43156">
    <property type="entry name" value="STAGE II SPORULATION PROTEIN E-RELATED"/>
    <property type="match status" value="1"/>
</dbReference>
<dbReference type="PROSITE" id="PS50112">
    <property type="entry name" value="PAS"/>
    <property type="match status" value="1"/>
</dbReference>
<dbReference type="Proteomes" id="UP001257739">
    <property type="component" value="Unassembled WGS sequence"/>
</dbReference>
<protein>
    <submittedName>
        <fullName evidence="3">Sigma-B regulation protein RsbU (Phosphoserine phosphatase)</fullName>
        <ecNumber evidence="3">3.1.3.3</ecNumber>
    </submittedName>
</protein>
<dbReference type="Gene3D" id="3.30.450.20">
    <property type="entry name" value="PAS domain"/>
    <property type="match status" value="1"/>
</dbReference>
<dbReference type="InterPro" id="IPR036457">
    <property type="entry name" value="PPM-type-like_dom_sf"/>
</dbReference>
<evidence type="ECO:0000256" key="1">
    <source>
        <dbReference type="ARBA" id="ARBA00022801"/>
    </source>
</evidence>
<dbReference type="InterPro" id="IPR035965">
    <property type="entry name" value="PAS-like_dom_sf"/>
</dbReference>
<dbReference type="Pfam" id="PF13426">
    <property type="entry name" value="PAS_9"/>
    <property type="match status" value="1"/>
</dbReference>
<dbReference type="InterPro" id="IPR000014">
    <property type="entry name" value="PAS"/>
</dbReference>
<dbReference type="RefSeq" id="WP_309967318.1">
    <property type="nucleotide sequence ID" value="NZ_JAVDWH010000001.1"/>
</dbReference>
<sequence length="395" mass="43070">MMHTAGEWAAGYEQLRDDDAELLYQHAPVGYLTVAPDGVIVKVNQTFLRWTGHTRDDLIDRRHFPDLLRSDGKEYYETQLVPLLNRQGEVREIALDVRTASEGTLSVLVNATLARHEDGSPRLIRLAVMDATERREYERELVLARHRAEVAQEQAVDLARTLQDTLLPPALPSIPGLGLAAVYRPAGDGSQIGGDFYDVFQVSPDDWVVVLGDVCGKGVRAAVVTSLVRHTLRAVTVMEADPARALHTLNAVMLESRDDDRFCTVILIRLTRSGGDWTISMAAGGHAPPLLVRGGEITDVPFEPGSLMGVFDDAAYASTTFPLLPGDALLLHTDGSSEGRRGSSFFGDERLRESARTHARTPELMVNGVLADVLEFQDGIASDDIALVAVAVQDA</sequence>
<dbReference type="InterPro" id="IPR052016">
    <property type="entry name" value="Bact_Sigma-Reg"/>
</dbReference>
<keyword evidence="1 3" id="KW-0378">Hydrolase</keyword>
<evidence type="ECO:0000313" key="3">
    <source>
        <dbReference type="EMBL" id="MDR7086109.1"/>
    </source>
</evidence>
<dbReference type="SUPFAM" id="SSF81606">
    <property type="entry name" value="PP2C-like"/>
    <property type="match status" value="1"/>
</dbReference>
<dbReference type="CDD" id="cd00130">
    <property type="entry name" value="PAS"/>
    <property type="match status" value="1"/>
</dbReference>
<name>A0ABU1ULP1_9ACTN</name>
<evidence type="ECO:0000313" key="4">
    <source>
        <dbReference type="Proteomes" id="UP001257739"/>
    </source>
</evidence>
<comment type="caution">
    <text evidence="3">The sequence shown here is derived from an EMBL/GenBank/DDBJ whole genome shotgun (WGS) entry which is preliminary data.</text>
</comment>
<dbReference type="EMBL" id="JAVDWH010000001">
    <property type="protein sequence ID" value="MDR7086109.1"/>
    <property type="molecule type" value="Genomic_DNA"/>
</dbReference>
<gene>
    <name evidence="3" type="ORF">J2X11_000948</name>
</gene>
<feature type="domain" description="PAS" evidence="2">
    <location>
        <begin position="16"/>
        <end position="87"/>
    </location>
</feature>
<reference evidence="3 4" key="1">
    <citation type="submission" date="2023-07" db="EMBL/GenBank/DDBJ databases">
        <title>Sorghum-associated microbial communities from plants grown in Nebraska, USA.</title>
        <authorList>
            <person name="Schachtman D."/>
        </authorList>
    </citation>
    <scope>NUCLEOTIDE SEQUENCE [LARGE SCALE GENOMIC DNA]</scope>
    <source>
        <strain evidence="3 4">BE248</strain>
    </source>
</reference>
<dbReference type="EC" id="3.1.3.3" evidence="3"/>
<proteinExistence type="predicted"/>
<accession>A0ABU1ULP1</accession>
<evidence type="ECO:0000259" key="2">
    <source>
        <dbReference type="PROSITE" id="PS50112"/>
    </source>
</evidence>
<dbReference type="SMART" id="SM00091">
    <property type="entry name" value="PAS"/>
    <property type="match status" value="1"/>
</dbReference>
<dbReference type="Pfam" id="PF07228">
    <property type="entry name" value="SpoIIE"/>
    <property type="match status" value="1"/>
</dbReference>
<dbReference type="NCBIfam" id="TIGR00229">
    <property type="entry name" value="sensory_box"/>
    <property type="match status" value="1"/>
</dbReference>
<dbReference type="InterPro" id="IPR001932">
    <property type="entry name" value="PPM-type_phosphatase-like_dom"/>
</dbReference>
<dbReference type="Gene3D" id="3.60.40.10">
    <property type="entry name" value="PPM-type phosphatase domain"/>
    <property type="match status" value="1"/>
</dbReference>
<dbReference type="SUPFAM" id="SSF55785">
    <property type="entry name" value="PYP-like sensor domain (PAS domain)"/>
    <property type="match status" value="1"/>
</dbReference>
<organism evidence="3 4">
    <name type="scientific">Aeromicrobium panaciterrae</name>
    <dbReference type="NCBI Taxonomy" id="363861"/>
    <lineage>
        <taxon>Bacteria</taxon>
        <taxon>Bacillati</taxon>
        <taxon>Actinomycetota</taxon>
        <taxon>Actinomycetes</taxon>
        <taxon>Propionibacteriales</taxon>
        <taxon>Nocardioidaceae</taxon>
        <taxon>Aeromicrobium</taxon>
    </lineage>
</organism>
<dbReference type="GO" id="GO:0016787">
    <property type="term" value="F:hydrolase activity"/>
    <property type="evidence" value="ECO:0007669"/>
    <property type="project" value="UniProtKB-KW"/>
</dbReference>